<dbReference type="Proteomes" id="UP000254651">
    <property type="component" value="Unassembled WGS sequence"/>
</dbReference>
<sequence>MKHIIAPALLCALLTACTATPSGMSVGLGIGSRIGSHIGLGTSLNIPIGFDSSKTDSQAESAGQTVAYFDAQGNASNSAVKGGFYRQLVSKRGNEYIVQDFYGDSGSKRTDPYTLSRTQLMQFRATPENGSLTTYAYNGNLMQQQVFQNGRLVSAKY</sequence>
<evidence type="ECO:0000256" key="1">
    <source>
        <dbReference type="SAM" id="SignalP"/>
    </source>
</evidence>
<dbReference type="RefSeq" id="WP_066081477.1">
    <property type="nucleotide sequence ID" value="NZ_CP181246.1"/>
</dbReference>
<feature type="signal peptide" evidence="1">
    <location>
        <begin position="1"/>
        <end position="21"/>
    </location>
</feature>
<evidence type="ECO:0000313" key="2">
    <source>
        <dbReference type="EMBL" id="STZ76826.1"/>
    </source>
</evidence>
<dbReference type="EMBL" id="UGQS01000002">
    <property type="protein sequence ID" value="STZ76826.1"/>
    <property type="molecule type" value="Genomic_DNA"/>
</dbReference>
<dbReference type="AlphaFoldDB" id="A0A378UHM3"/>
<keyword evidence="2" id="KW-0449">Lipoprotein</keyword>
<dbReference type="PROSITE" id="PS51257">
    <property type="entry name" value="PROKAR_LIPOPROTEIN"/>
    <property type="match status" value="1"/>
</dbReference>
<accession>A0A378UHM3</accession>
<evidence type="ECO:0000313" key="3">
    <source>
        <dbReference type="Proteomes" id="UP000254651"/>
    </source>
</evidence>
<protein>
    <submittedName>
        <fullName evidence="2">Lipoprotein</fullName>
    </submittedName>
</protein>
<organism evidence="2 3">
    <name type="scientific">Bergeriella denitrificans</name>
    <name type="common">Neisseria denitrificans</name>
    <dbReference type="NCBI Taxonomy" id="494"/>
    <lineage>
        <taxon>Bacteria</taxon>
        <taxon>Pseudomonadati</taxon>
        <taxon>Pseudomonadota</taxon>
        <taxon>Betaproteobacteria</taxon>
        <taxon>Neisseriales</taxon>
        <taxon>Neisseriaceae</taxon>
        <taxon>Bergeriella</taxon>
    </lineage>
</organism>
<name>A0A378UHM3_BERDE</name>
<gene>
    <name evidence="2" type="ORF">NCTC10295_01610</name>
</gene>
<reference evidence="2 3" key="1">
    <citation type="submission" date="2018-06" db="EMBL/GenBank/DDBJ databases">
        <authorList>
            <consortium name="Pathogen Informatics"/>
            <person name="Doyle S."/>
        </authorList>
    </citation>
    <scope>NUCLEOTIDE SEQUENCE [LARGE SCALE GENOMIC DNA]</scope>
    <source>
        <strain evidence="2 3">NCTC10295</strain>
    </source>
</reference>
<proteinExistence type="predicted"/>
<feature type="chain" id="PRO_5016845658" evidence="1">
    <location>
        <begin position="22"/>
        <end position="157"/>
    </location>
</feature>
<keyword evidence="1" id="KW-0732">Signal</keyword>
<keyword evidence="3" id="KW-1185">Reference proteome</keyword>